<dbReference type="PROSITE" id="PS50263">
    <property type="entry name" value="CN_HYDROLASE"/>
    <property type="match status" value="1"/>
</dbReference>
<dbReference type="Pfam" id="PF00795">
    <property type="entry name" value="CN_hydrolase"/>
    <property type="match status" value="1"/>
</dbReference>
<protein>
    <recommendedName>
        <fullName evidence="2">CN hydrolase domain-containing protein</fullName>
    </recommendedName>
</protein>
<dbReference type="Gene3D" id="3.60.110.10">
    <property type="entry name" value="Carbon-nitrogen hydrolase"/>
    <property type="match status" value="1"/>
</dbReference>
<dbReference type="AlphaFoldDB" id="A0A2K1QXL0"/>
<name>A0A2K1QXL0_9PEZI</name>
<dbReference type="Proteomes" id="UP000243797">
    <property type="component" value="Unassembled WGS sequence"/>
</dbReference>
<evidence type="ECO:0000259" key="2">
    <source>
        <dbReference type="PROSITE" id="PS50263"/>
    </source>
</evidence>
<dbReference type="FunCoup" id="A0A2K1QXL0">
    <property type="interactions" value="83"/>
</dbReference>
<sequence>MVLAAVGQICSTASMAHNLAQCRVVVQKAVAAGAKSLFLPEASDYIGSSPAESLSLCKPASTSPFVLGLQEEARRHHLAINVGIHEPSNDTKKLRNTLVHISEEGKIIQRYQKLHLFDLDLSDSGGPKMKESDTTERGDSIEAPFESPVGRIGLAICFDLRFPEISLALKRQGADVIVYPSAFTPATGKAHWHTLLRARAIETQCYVLAAAQVGAHNEKRTSFGHSIIINPWGEIVAELPGWEDKQEKRDGWEPEILIADIDHDLLAKVRREMPLIRRTDVYPEV</sequence>
<dbReference type="OrthoDB" id="10250282at2759"/>
<organism evidence="3 4">
    <name type="scientific">Sphaceloma murrayae</name>
    <dbReference type="NCBI Taxonomy" id="2082308"/>
    <lineage>
        <taxon>Eukaryota</taxon>
        <taxon>Fungi</taxon>
        <taxon>Dikarya</taxon>
        <taxon>Ascomycota</taxon>
        <taxon>Pezizomycotina</taxon>
        <taxon>Dothideomycetes</taxon>
        <taxon>Dothideomycetidae</taxon>
        <taxon>Myriangiales</taxon>
        <taxon>Elsinoaceae</taxon>
        <taxon>Sphaceloma</taxon>
    </lineage>
</organism>
<dbReference type="PANTHER" id="PTHR23088">
    <property type="entry name" value="NITRILASE-RELATED"/>
    <property type="match status" value="1"/>
</dbReference>
<dbReference type="InterPro" id="IPR036526">
    <property type="entry name" value="C-N_Hydrolase_sf"/>
</dbReference>
<keyword evidence="1" id="KW-0378">Hydrolase</keyword>
<dbReference type="GO" id="GO:0016811">
    <property type="term" value="F:hydrolase activity, acting on carbon-nitrogen (but not peptide) bonds, in linear amides"/>
    <property type="evidence" value="ECO:0007669"/>
    <property type="project" value="InterPro"/>
</dbReference>
<accession>A0A2K1QXL0</accession>
<dbReference type="InterPro" id="IPR045254">
    <property type="entry name" value="Nit1/2_C-N_Hydrolase"/>
</dbReference>
<evidence type="ECO:0000313" key="4">
    <source>
        <dbReference type="Proteomes" id="UP000243797"/>
    </source>
</evidence>
<feature type="domain" description="CN hydrolase" evidence="2">
    <location>
        <begin position="1"/>
        <end position="263"/>
    </location>
</feature>
<keyword evidence="4" id="KW-1185">Reference proteome</keyword>
<dbReference type="CDD" id="cd07572">
    <property type="entry name" value="nit"/>
    <property type="match status" value="1"/>
</dbReference>
<proteinExistence type="predicted"/>
<evidence type="ECO:0000313" key="3">
    <source>
        <dbReference type="EMBL" id="PNS19792.1"/>
    </source>
</evidence>
<comment type="caution">
    <text evidence="3">The sequence shown here is derived from an EMBL/GenBank/DDBJ whole genome shotgun (WGS) entry which is preliminary data.</text>
</comment>
<dbReference type="STRING" id="2082308.A0A2K1QXL0"/>
<dbReference type="EMBL" id="NKHZ01000029">
    <property type="protein sequence ID" value="PNS19792.1"/>
    <property type="molecule type" value="Genomic_DNA"/>
</dbReference>
<gene>
    <name evidence="3" type="ORF">CAC42_7759</name>
</gene>
<evidence type="ECO:0000256" key="1">
    <source>
        <dbReference type="ARBA" id="ARBA00022801"/>
    </source>
</evidence>
<dbReference type="PANTHER" id="PTHR23088:SF27">
    <property type="entry name" value="DEAMINATED GLUTATHIONE AMIDASE"/>
    <property type="match status" value="1"/>
</dbReference>
<reference evidence="3 4" key="1">
    <citation type="submission" date="2017-06" db="EMBL/GenBank/DDBJ databases">
        <title>Draft genome sequence of a variant of Elsinoe murrayae.</title>
        <authorList>
            <person name="Cheng Q."/>
        </authorList>
    </citation>
    <scope>NUCLEOTIDE SEQUENCE [LARGE SCALE GENOMIC DNA]</scope>
    <source>
        <strain evidence="3 4">CQ-2017a</strain>
    </source>
</reference>
<dbReference type="InParanoid" id="A0A2K1QXL0"/>
<dbReference type="InterPro" id="IPR003010">
    <property type="entry name" value="C-N_Hydrolase"/>
</dbReference>
<dbReference type="SUPFAM" id="SSF56317">
    <property type="entry name" value="Carbon-nitrogen hydrolase"/>
    <property type="match status" value="1"/>
</dbReference>